<evidence type="ECO:0000313" key="8">
    <source>
        <dbReference type="RefSeq" id="XP_071934007.1"/>
    </source>
</evidence>
<dbReference type="PROSITE" id="PS00028">
    <property type="entry name" value="ZINC_FINGER_C2H2_1"/>
    <property type="match status" value="1"/>
</dbReference>
<evidence type="ECO:0000256" key="2">
    <source>
        <dbReference type="SAM" id="MobiDB-lite"/>
    </source>
</evidence>
<reference evidence="5 6" key="1">
    <citation type="submission" date="2025-05" db="UniProtKB">
        <authorList>
            <consortium name="RefSeq"/>
        </authorList>
    </citation>
    <scope>IDENTIFICATION</scope>
    <source>
        <tissue evidence="5 6">Leaves</tissue>
    </source>
</reference>
<feature type="compositionally biased region" description="Acidic residues" evidence="2">
    <location>
        <begin position="231"/>
        <end position="241"/>
    </location>
</feature>
<protein>
    <recommendedName>
        <fullName evidence="3">C2H2-type domain-containing protein</fullName>
    </recommendedName>
</protein>
<dbReference type="RefSeq" id="XP_071934004.1">
    <property type="nucleotide sequence ID" value="XM_072077903.1"/>
</dbReference>
<proteinExistence type="predicted"/>
<organism evidence="4 6">
    <name type="scientific">Coffea arabica</name>
    <name type="common">Arabian coffee</name>
    <dbReference type="NCBI Taxonomy" id="13443"/>
    <lineage>
        <taxon>Eukaryota</taxon>
        <taxon>Viridiplantae</taxon>
        <taxon>Streptophyta</taxon>
        <taxon>Embryophyta</taxon>
        <taxon>Tracheophyta</taxon>
        <taxon>Spermatophyta</taxon>
        <taxon>Magnoliopsida</taxon>
        <taxon>eudicotyledons</taxon>
        <taxon>Gunneridae</taxon>
        <taxon>Pentapetalae</taxon>
        <taxon>asterids</taxon>
        <taxon>lamiids</taxon>
        <taxon>Gentianales</taxon>
        <taxon>Rubiaceae</taxon>
        <taxon>Ixoroideae</taxon>
        <taxon>Gardenieae complex</taxon>
        <taxon>Bertiereae - Coffeeae clade</taxon>
        <taxon>Coffeeae</taxon>
        <taxon>Coffea</taxon>
    </lineage>
</organism>
<feature type="compositionally biased region" description="Basic and acidic residues" evidence="2">
    <location>
        <begin position="218"/>
        <end position="230"/>
    </location>
</feature>
<dbReference type="RefSeq" id="XP_071934006.1">
    <property type="nucleotide sequence ID" value="XM_072077905.1"/>
</dbReference>
<name>A0ABM4WQD8_COFAR</name>
<sequence>MHPHCDRNHVHFGNQIQNKRASEIKSIPVSFWKDTMSRSLLRRIFAVHLPFPTPNSTAFHRLPRLPSTTITPLNSLFSSSPTPHPALLLPRSIQFRWKSKRLTDYLKRKELRFLTKQCRCREDGCGKSFKTPKQLDDHYKLKHNIAEKHLIRCTCGSRFRSAQSLSEHKMSDCPVKGFRDWKHYRKYAASNRRKKYDGPTDRVRGEDKEEEEEEEEKGEPREREEKRFSEVEEEEKEEEEEGKGGFYFKGPNKRNLMSVLSCASLLPESSSKMLRISSEWVWTPALFMQLTRFLPLSPCLMPLLHEFNQILRKM</sequence>
<dbReference type="RefSeq" id="XP_071934007.1">
    <property type="nucleotide sequence ID" value="XM_072077906.1"/>
</dbReference>
<evidence type="ECO:0000313" key="4">
    <source>
        <dbReference type="Proteomes" id="UP001652660"/>
    </source>
</evidence>
<dbReference type="Proteomes" id="UP001652660">
    <property type="component" value="Chromosome 2e"/>
</dbReference>
<keyword evidence="1" id="KW-0863">Zinc-finger</keyword>
<dbReference type="SMART" id="SM00355">
    <property type="entry name" value="ZnF_C2H2"/>
    <property type="match status" value="1"/>
</dbReference>
<dbReference type="InterPro" id="IPR013087">
    <property type="entry name" value="Znf_C2H2_type"/>
</dbReference>
<evidence type="ECO:0000256" key="1">
    <source>
        <dbReference type="PROSITE-ProRule" id="PRU00042"/>
    </source>
</evidence>
<feature type="domain" description="C2H2-type" evidence="3">
    <location>
        <begin position="118"/>
        <end position="148"/>
    </location>
</feature>
<evidence type="ECO:0000313" key="7">
    <source>
        <dbReference type="RefSeq" id="XP_071934006.1"/>
    </source>
</evidence>
<feature type="region of interest" description="Disordered" evidence="2">
    <location>
        <begin position="192"/>
        <end position="247"/>
    </location>
</feature>
<dbReference type="RefSeq" id="XP_071934005.1">
    <property type="nucleotide sequence ID" value="XM_072077904.1"/>
</dbReference>
<feature type="compositionally biased region" description="Basic and acidic residues" evidence="2">
    <location>
        <begin position="196"/>
        <end position="207"/>
    </location>
</feature>
<evidence type="ECO:0000313" key="6">
    <source>
        <dbReference type="RefSeq" id="XP_071934005.1"/>
    </source>
</evidence>
<keyword evidence="1" id="KW-0862">Zinc</keyword>
<accession>A0ABM4WQD8</accession>
<keyword evidence="1" id="KW-0479">Metal-binding</keyword>
<dbReference type="GeneID" id="140036469"/>
<dbReference type="PROSITE" id="PS50157">
    <property type="entry name" value="ZINC_FINGER_C2H2_2"/>
    <property type="match status" value="1"/>
</dbReference>
<evidence type="ECO:0000259" key="3">
    <source>
        <dbReference type="PROSITE" id="PS50157"/>
    </source>
</evidence>
<keyword evidence="4" id="KW-1185">Reference proteome</keyword>
<gene>
    <name evidence="6" type="primary">LOC140036469</name>
    <name evidence="5" type="synonym">LOC140036468</name>
    <name evidence="7" type="synonym">LOC140036470</name>
    <name evidence="8" type="synonym">LOC140036471</name>
</gene>
<feature type="compositionally biased region" description="Acidic residues" evidence="2">
    <location>
        <begin position="208"/>
        <end position="217"/>
    </location>
</feature>
<evidence type="ECO:0000313" key="5">
    <source>
        <dbReference type="RefSeq" id="XP_071934004.1"/>
    </source>
</evidence>